<keyword evidence="5" id="KW-1185">Reference proteome</keyword>
<keyword evidence="1 2" id="KW-0238">DNA-binding</keyword>
<protein>
    <submittedName>
        <fullName evidence="4">TetR family transcriptional regulator</fullName>
    </submittedName>
</protein>
<dbReference type="InterPro" id="IPR009057">
    <property type="entry name" value="Homeodomain-like_sf"/>
</dbReference>
<gene>
    <name evidence="4" type="ORF">GCM10011505_00600</name>
</gene>
<evidence type="ECO:0000256" key="2">
    <source>
        <dbReference type="PROSITE-ProRule" id="PRU00335"/>
    </source>
</evidence>
<dbReference type="RefSeq" id="WP_188573956.1">
    <property type="nucleotide sequence ID" value="NZ_BMDZ01000001.1"/>
</dbReference>
<evidence type="ECO:0000313" key="5">
    <source>
        <dbReference type="Proteomes" id="UP000603352"/>
    </source>
</evidence>
<proteinExistence type="predicted"/>
<organism evidence="4 5">
    <name type="scientific">Tistrella bauzanensis</name>
    <dbReference type="NCBI Taxonomy" id="657419"/>
    <lineage>
        <taxon>Bacteria</taxon>
        <taxon>Pseudomonadati</taxon>
        <taxon>Pseudomonadota</taxon>
        <taxon>Alphaproteobacteria</taxon>
        <taxon>Geminicoccales</taxon>
        <taxon>Geminicoccaceae</taxon>
        <taxon>Tistrella</taxon>
    </lineage>
</organism>
<dbReference type="SUPFAM" id="SSF46689">
    <property type="entry name" value="Homeodomain-like"/>
    <property type="match status" value="1"/>
</dbReference>
<feature type="domain" description="HTH tetR-type" evidence="3">
    <location>
        <begin position="14"/>
        <end position="74"/>
    </location>
</feature>
<sequence>MPYRPTEATERRKAERRSLILKAAREQIAAEGFRGTRVRLVAARAGVSEGTIYRYFPSMTALFTELLRMSAMRELEVATRAATGPGPGADRLAAAVRIHLTRALKRPRLAHALLAEPVAPDVEAVRLACRKGFHEMFADVMDQAIAGGEYHPFDTAMAAACITGAIDEAIIWPFAAVPDGAADNPQRIDFVVGFCMAGIAAFRRNAGVISPFRRA</sequence>
<dbReference type="Gene3D" id="1.10.357.10">
    <property type="entry name" value="Tetracycline Repressor, domain 2"/>
    <property type="match status" value="1"/>
</dbReference>
<dbReference type="EMBL" id="BMDZ01000001">
    <property type="protein sequence ID" value="GGB23277.1"/>
    <property type="molecule type" value="Genomic_DNA"/>
</dbReference>
<reference evidence="5" key="1">
    <citation type="journal article" date="2019" name="Int. J. Syst. Evol. Microbiol.">
        <title>The Global Catalogue of Microorganisms (GCM) 10K type strain sequencing project: providing services to taxonomists for standard genome sequencing and annotation.</title>
        <authorList>
            <consortium name="The Broad Institute Genomics Platform"/>
            <consortium name="The Broad Institute Genome Sequencing Center for Infectious Disease"/>
            <person name="Wu L."/>
            <person name="Ma J."/>
        </authorList>
    </citation>
    <scope>NUCLEOTIDE SEQUENCE [LARGE SCALE GENOMIC DNA]</scope>
    <source>
        <strain evidence="5">CGMCC 1.10188</strain>
    </source>
</reference>
<dbReference type="Pfam" id="PF00440">
    <property type="entry name" value="TetR_N"/>
    <property type="match status" value="1"/>
</dbReference>
<dbReference type="PANTHER" id="PTHR30055">
    <property type="entry name" value="HTH-TYPE TRANSCRIPTIONAL REGULATOR RUTR"/>
    <property type="match status" value="1"/>
</dbReference>
<evidence type="ECO:0000259" key="3">
    <source>
        <dbReference type="PROSITE" id="PS50977"/>
    </source>
</evidence>
<dbReference type="Pfam" id="PF17932">
    <property type="entry name" value="TetR_C_24"/>
    <property type="match status" value="1"/>
</dbReference>
<dbReference type="PRINTS" id="PR00455">
    <property type="entry name" value="HTHTETR"/>
</dbReference>
<accession>A0ABQ1I717</accession>
<evidence type="ECO:0000256" key="1">
    <source>
        <dbReference type="ARBA" id="ARBA00023125"/>
    </source>
</evidence>
<dbReference type="InterPro" id="IPR001647">
    <property type="entry name" value="HTH_TetR"/>
</dbReference>
<dbReference type="InterPro" id="IPR041490">
    <property type="entry name" value="KstR2_TetR_C"/>
</dbReference>
<dbReference type="InterPro" id="IPR036271">
    <property type="entry name" value="Tet_transcr_reg_TetR-rel_C_sf"/>
</dbReference>
<dbReference type="Proteomes" id="UP000603352">
    <property type="component" value="Unassembled WGS sequence"/>
</dbReference>
<dbReference type="PANTHER" id="PTHR30055:SF226">
    <property type="entry name" value="HTH-TYPE TRANSCRIPTIONAL REGULATOR PKSA"/>
    <property type="match status" value="1"/>
</dbReference>
<comment type="caution">
    <text evidence="4">The sequence shown here is derived from an EMBL/GenBank/DDBJ whole genome shotgun (WGS) entry which is preliminary data.</text>
</comment>
<dbReference type="Gene3D" id="1.10.10.60">
    <property type="entry name" value="Homeodomain-like"/>
    <property type="match status" value="1"/>
</dbReference>
<dbReference type="SUPFAM" id="SSF48498">
    <property type="entry name" value="Tetracyclin repressor-like, C-terminal domain"/>
    <property type="match status" value="1"/>
</dbReference>
<dbReference type="PROSITE" id="PS50977">
    <property type="entry name" value="HTH_TETR_2"/>
    <property type="match status" value="1"/>
</dbReference>
<name>A0ABQ1I717_9PROT</name>
<evidence type="ECO:0000313" key="4">
    <source>
        <dbReference type="EMBL" id="GGB23277.1"/>
    </source>
</evidence>
<dbReference type="InterPro" id="IPR050109">
    <property type="entry name" value="HTH-type_TetR-like_transc_reg"/>
</dbReference>
<feature type="DNA-binding region" description="H-T-H motif" evidence="2">
    <location>
        <begin position="37"/>
        <end position="56"/>
    </location>
</feature>